<dbReference type="Pfam" id="PF00614">
    <property type="entry name" value="PLDc"/>
    <property type="match status" value="1"/>
</dbReference>
<protein>
    <recommendedName>
        <fullName evidence="2">phospholipase D</fullName>
        <ecNumber evidence="2">3.1.4.4</ecNumber>
    </recommendedName>
</protein>
<dbReference type="GO" id="GO:0004630">
    <property type="term" value="F:phospholipase D activity"/>
    <property type="evidence" value="ECO:0007669"/>
    <property type="project" value="UniProtKB-EC"/>
</dbReference>
<sequence length="581" mass="66711">MASEQLMPEGGSAPRYVQMQSEPSTMSSFFSLHNPPEASWIFDELPKATIVEVSRRDAGDMISPVLLTYTIDFQYKQFKWQLVKKASHVFYLHFALKKRAIIEEIHEKQEQVSLIKFNFSLGGFLFRDVPSRAALPMIRPPLGRQHSMSDRAKTAMQGYLNHFLGNLDITNSREVCRFMEASKLSFCPEYGSKHKEEYVLVKHLPKIPSNDDSRLCSACQWLNCCNDNWQQVWAVLKPGFLALLKDPFDKEPLDIIVFDVLPSPHGNGLGRVALANEINERNPLRHSFEASGWCHPHRFGSYAPPRGLEDDDSEAQWFVDGRAAFDAIALAIEDAKSEIFMCGWWLCPDLYLRRPFHANASSRLDALLEAKAKQGVQIYILMYKELALALKINSFYSKKKLAALHENIRVLRYPDHFSSGVYLWSHHEKLVIVDYEVCFIGGLDLCFGRYDSYEHKVGDHPATIWPGKDYYNPRESEPNSWEDTIKDELNREKYPRMPWHDVHCALWGPPCRDIARHFVQRWNYAKPLPSNSPSPPSSPVHESFNVQVPEVNETLQSPGPKISPDAPLLQKIFEVDTFKLR</sequence>
<keyword evidence="3" id="KW-0677">Repeat</keyword>
<evidence type="ECO:0000256" key="2">
    <source>
        <dbReference type="ARBA" id="ARBA00012027"/>
    </source>
</evidence>
<dbReference type="PROSITE" id="PS50035">
    <property type="entry name" value="PLD"/>
    <property type="match status" value="1"/>
</dbReference>
<dbReference type="EC" id="3.1.4.4" evidence="2"/>
<keyword evidence="5" id="KW-0442">Lipid degradation</keyword>
<dbReference type="STRING" id="35608.A0A2U1MQW8"/>
<accession>A0A2U1MQW8</accession>
<comment type="catalytic activity">
    <reaction evidence="1">
        <text>a 1,2-diacyl-sn-glycero-3-phosphocholine + H2O = a 1,2-diacyl-sn-glycero-3-phosphate + choline + H(+)</text>
        <dbReference type="Rhea" id="RHEA:14445"/>
        <dbReference type="ChEBI" id="CHEBI:15354"/>
        <dbReference type="ChEBI" id="CHEBI:15377"/>
        <dbReference type="ChEBI" id="CHEBI:15378"/>
        <dbReference type="ChEBI" id="CHEBI:57643"/>
        <dbReference type="ChEBI" id="CHEBI:58608"/>
        <dbReference type="EC" id="3.1.4.4"/>
    </reaction>
</comment>
<evidence type="ECO:0000256" key="3">
    <source>
        <dbReference type="ARBA" id="ARBA00022737"/>
    </source>
</evidence>
<evidence type="ECO:0000256" key="5">
    <source>
        <dbReference type="ARBA" id="ARBA00022963"/>
    </source>
</evidence>
<dbReference type="GO" id="GO:0005886">
    <property type="term" value="C:plasma membrane"/>
    <property type="evidence" value="ECO:0007669"/>
    <property type="project" value="TreeGrafter"/>
</dbReference>
<evidence type="ECO:0000256" key="6">
    <source>
        <dbReference type="ARBA" id="ARBA00023098"/>
    </source>
</evidence>
<dbReference type="AlphaFoldDB" id="A0A2U1MQW8"/>
<organism evidence="8 9">
    <name type="scientific">Artemisia annua</name>
    <name type="common">Sweet wormwood</name>
    <dbReference type="NCBI Taxonomy" id="35608"/>
    <lineage>
        <taxon>Eukaryota</taxon>
        <taxon>Viridiplantae</taxon>
        <taxon>Streptophyta</taxon>
        <taxon>Embryophyta</taxon>
        <taxon>Tracheophyta</taxon>
        <taxon>Spermatophyta</taxon>
        <taxon>Magnoliopsida</taxon>
        <taxon>eudicotyledons</taxon>
        <taxon>Gunneridae</taxon>
        <taxon>Pentapetalae</taxon>
        <taxon>asterids</taxon>
        <taxon>campanulids</taxon>
        <taxon>Asterales</taxon>
        <taxon>Asteraceae</taxon>
        <taxon>Asteroideae</taxon>
        <taxon>Anthemideae</taxon>
        <taxon>Artemisiinae</taxon>
        <taxon>Artemisia</taxon>
    </lineage>
</organism>
<feature type="domain" description="PLD phosphodiesterase" evidence="7">
    <location>
        <begin position="422"/>
        <end position="449"/>
    </location>
</feature>
<gene>
    <name evidence="8" type="ORF">CTI12_AA351590</name>
</gene>
<dbReference type="InterPro" id="IPR015679">
    <property type="entry name" value="PLipase_D_fam"/>
</dbReference>
<evidence type="ECO:0000313" key="9">
    <source>
        <dbReference type="Proteomes" id="UP000245207"/>
    </source>
</evidence>
<proteinExistence type="predicted"/>
<keyword evidence="9" id="KW-1185">Reference proteome</keyword>
<dbReference type="PANTHER" id="PTHR18896">
    <property type="entry name" value="PHOSPHOLIPASE D"/>
    <property type="match status" value="1"/>
</dbReference>
<evidence type="ECO:0000256" key="4">
    <source>
        <dbReference type="ARBA" id="ARBA00022801"/>
    </source>
</evidence>
<name>A0A2U1MQW8_ARTAN</name>
<dbReference type="SMART" id="SM00155">
    <property type="entry name" value="PLDc"/>
    <property type="match status" value="1"/>
</dbReference>
<evidence type="ECO:0000259" key="7">
    <source>
        <dbReference type="PROSITE" id="PS50035"/>
    </source>
</evidence>
<dbReference type="Proteomes" id="UP000245207">
    <property type="component" value="Unassembled WGS sequence"/>
</dbReference>
<keyword evidence="4" id="KW-0378">Hydrolase</keyword>
<dbReference type="InterPro" id="IPR001736">
    <property type="entry name" value="PLipase_D/transphosphatidylase"/>
</dbReference>
<dbReference type="Gene3D" id="3.30.870.10">
    <property type="entry name" value="Endonuclease Chain A"/>
    <property type="match status" value="1"/>
</dbReference>
<dbReference type="SUPFAM" id="SSF56024">
    <property type="entry name" value="Phospholipase D/nuclease"/>
    <property type="match status" value="1"/>
</dbReference>
<keyword evidence="6" id="KW-0443">Lipid metabolism</keyword>
<dbReference type="OrthoDB" id="14911at2759"/>
<reference evidence="8 9" key="1">
    <citation type="journal article" date="2018" name="Mol. Plant">
        <title>The genome of Artemisia annua provides insight into the evolution of Asteraceae family and artemisinin biosynthesis.</title>
        <authorList>
            <person name="Shen Q."/>
            <person name="Zhang L."/>
            <person name="Liao Z."/>
            <person name="Wang S."/>
            <person name="Yan T."/>
            <person name="Shi P."/>
            <person name="Liu M."/>
            <person name="Fu X."/>
            <person name="Pan Q."/>
            <person name="Wang Y."/>
            <person name="Lv Z."/>
            <person name="Lu X."/>
            <person name="Zhang F."/>
            <person name="Jiang W."/>
            <person name="Ma Y."/>
            <person name="Chen M."/>
            <person name="Hao X."/>
            <person name="Li L."/>
            <person name="Tang Y."/>
            <person name="Lv G."/>
            <person name="Zhou Y."/>
            <person name="Sun X."/>
            <person name="Brodelius P.E."/>
            <person name="Rose J.K.C."/>
            <person name="Tang K."/>
        </authorList>
    </citation>
    <scope>NUCLEOTIDE SEQUENCE [LARGE SCALE GENOMIC DNA]</scope>
    <source>
        <strain evidence="9">cv. Huhao1</strain>
        <tissue evidence="8">Leaf</tissue>
    </source>
</reference>
<evidence type="ECO:0000313" key="8">
    <source>
        <dbReference type="EMBL" id="PWA63658.1"/>
    </source>
</evidence>
<comment type="caution">
    <text evidence="8">The sequence shown here is derived from an EMBL/GenBank/DDBJ whole genome shotgun (WGS) entry which is preliminary data.</text>
</comment>
<evidence type="ECO:0000256" key="1">
    <source>
        <dbReference type="ARBA" id="ARBA00000798"/>
    </source>
</evidence>
<dbReference type="CDD" id="cd09138">
    <property type="entry name" value="PLDc_vPLD1_2_yPLD_like_1"/>
    <property type="match status" value="1"/>
</dbReference>
<dbReference type="EMBL" id="PKPP01004591">
    <property type="protein sequence ID" value="PWA63658.1"/>
    <property type="molecule type" value="Genomic_DNA"/>
</dbReference>
<dbReference type="GO" id="GO:0009395">
    <property type="term" value="P:phospholipid catabolic process"/>
    <property type="evidence" value="ECO:0007669"/>
    <property type="project" value="TreeGrafter"/>
</dbReference>
<dbReference type="PANTHER" id="PTHR18896:SF76">
    <property type="entry name" value="PHOSPHOLIPASE"/>
    <property type="match status" value="1"/>
</dbReference>